<dbReference type="EMBL" id="JANBOH010000002">
    <property type="protein sequence ID" value="KAJ1648669.1"/>
    <property type="molecule type" value="Genomic_DNA"/>
</dbReference>
<evidence type="ECO:0000256" key="6">
    <source>
        <dbReference type="ARBA" id="ARBA00023139"/>
    </source>
</evidence>
<feature type="region of interest" description="Disordered" evidence="11">
    <location>
        <begin position="1"/>
        <end position="60"/>
    </location>
</feature>
<keyword evidence="4 10" id="KW-1133">Transmembrane helix</keyword>
<dbReference type="Pfam" id="PF01529">
    <property type="entry name" value="DHHC"/>
    <property type="match status" value="1"/>
</dbReference>
<comment type="domain">
    <text evidence="10">The DHHC domain is required for palmitoyltransferase activity.</text>
</comment>
<evidence type="ECO:0000256" key="9">
    <source>
        <dbReference type="ARBA" id="ARBA00048048"/>
    </source>
</evidence>
<comment type="catalytic activity">
    <reaction evidence="9 10">
        <text>L-cysteinyl-[protein] + hexadecanoyl-CoA = S-hexadecanoyl-L-cysteinyl-[protein] + CoA</text>
        <dbReference type="Rhea" id="RHEA:36683"/>
        <dbReference type="Rhea" id="RHEA-COMP:10131"/>
        <dbReference type="Rhea" id="RHEA-COMP:11032"/>
        <dbReference type="ChEBI" id="CHEBI:29950"/>
        <dbReference type="ChEBI" id="CHEBI:57287"/>
        <dbReference type="ChEBI" id="CHEBI:57379"/>
        <dbReference type="ChEBI" id="CHEBI:74151"/>
        <dbReference type="EC" id="2.3.1.225"/>
    </reaction>
</comment>
<dbReference type="InterPro" id="IPR039859">
    <property type="entry name" value="PFA4/ZDH16/20/ERF2-like"/>
</dbReference>
<evidence type="ECO:0000256" key="11">
    <source>
        <dbReference type="SAM" id="MobiDB-lite"/>
    </source>
</evidence>
<protein>
    <recommendedName>
        <fullName evidence="10">Palmitoyltransferase</fullName>
        <ecNumber evidence="10">2.3.1.225</ecNumber>
    </recommendedName>
</protein>
<dbReference type="InterPro" id="IPR001594">
    <property type="entry name" value="Palmitoyltrfase_DHHC"/>
</dbReference>
<dbReference type="AlphaFoldDB" id="A0A9W8CMQ9"/>
<feature type="transmembrane region" description="Helical" evidence="10">
    <location>
        <begin position="486"/>
        <end position="515"/>
    </location>
</feature>
<keyword evidence="5 10" id="KW-0472">Membrane</keyword>
<evidence type="ECO:0000256" key="1">
    <source>
        <dbReference type="ARBA" id="ARBA00004141"/>
    </source>
</evidence>
<dbReference type="GO" id="GO:0005794">
    <property type="term" value="C:Golgi apparatus"/>
    <property type="evidence" value="ECO:0007669"/>
    <property type="project" value="TreeGrafter"/>
</dbReference>
<evidence type="ECO:0000256" key="2">
    <source>
        <dbReference type="ARBA" id="ARBA00022679"/>
    </source>
</evidence>
<keyword evidence="8 10" id="KW-0012">Acyltransferase</keyword>
<dbReference type="GO" id="GO:0016020">
    <property type="term" value="C:membrane"/>
    <property type="evidence" value="ECO:0007669"/>
    <property type="project" value="UniProtKB-SubCell"/>
</dbReference>
<dbReference type="GO" id="GO:0019706">
    <property type="term" value="F:protein-cysteine S-palmitoyltransferase activity"/>
    <property type="evidence" value="ECO:0007669"/>
    <property type="project" value="UniProtKB-EC"/>
</dbReference>
<evidence type="ECO:0000313" key="13">
    <source>
        <dbReference type="EMBL" id="KAJ1648669.1"/>
    </source>
</evidence>
<feature type="domain" description="Palmitoyltransferase DHHC" evidence="12">
    <location>
        <begin position="385"/>
        <end position="531"/>
    </location>
</feature>
<reference evidence="13" key="1">
    <citation type="submission" date="2022-07" db="EMBL/GenBank/DDBJ databases">
        <title>Phylogenomic reconstructions and comparative analyses of Kickxellomycotina fungi.</title>
        <authorList>
            <person name="Reynolds N.K."/>
            <person name="Stajich J.E."/>
            <person name="Barry K."/>
            <person name="Grigoriev I.V."/>
            <person name="Crous P."/>
            <person name="Smith M.E."/>
        </authorList>
    </citation>
    <scope>NUCLEOTIDE SEQUENCE</scope>
    <source>
        <strain evidence="13">NBRC 105413</strain>
    </source>
</reference>
<evidence type="ECO:0000259" key="12">
    <source>
        <dbReference type="Pfam" id="PF01529"/>
    </source>
</evidence>
<evidence type="ECO:0000256" key="4">
    <source>
        <dbReference type="ARBA" id="ARBA00022989"/>
    </source>
</evidence>
<feature type="transmembrane region" description="Helical" evidence="10">
    <location>
        <begin position="283"/>
        <end position="308"/>
    </location>
</feature>
<keyword evidence="3 10" id="KW-0812">Transmembrane</keyword>
<feature type="region of interest" description="Disordered" evidence="11">
    <location>
        <begin position="102"/>
        <end position="146"/>
    </location>
</feature>
<comment type="similarity">
    <text evidence="10">Belongs to the DHHC palmitoyltransferase family.</text>
</comment>
<dbReference type="GO" id="GO:0006612">
    <property type="term" value="P:protein targeting to membrane"/>
    <property type="evidence" value="ECO:0007669"/>
    <property type="project" value="TreeGrafter"/>
</dbReference>
<evidence type="ECO:0000256" key="3">
    <source>
        <dbReference type="ARBA" id="ARBA00022692"/>
    </source>
</evidence>
<feature type="transmembrane region" description="Helical" evidence="10">
    <location>
        <begin position="320"/>
        <end position="343"/>
    </location>
</feature>
<keyword evidence="2 10" id="KW-0808">Transferase</keyword>
<keyword evidence="7" id="KW-0449">Lipoprotein</keyword>
<dbReference type="PANTHER" id="PTHR22883">
    <property type="entry name" value="ZINC FINGER DHHC DOMAIN CONTAINING PROTEIN"/>
    <property type="match status" value="1"/>
</dbReference>
<feature type="transmembrane region" description="Helical" evidence="10">
    <location>
        <begin position="430"/>
        <end position="453"/>
    </location>
</feature>
<evidence type="ECO:0000256" key="7">
    <source>
        <dbReference type="ARBA" id="ARBA00023288"/>
    </source>
</evidence>
<dbReference type="EC" id="2.3.1.225" evidence="10"/>
<evidence type="ECO:0000256" key="8">
    <source>
        <dbReference type="ARBA" id="ARBA00023315"/>
    </source>
</evidence>
<organism evidence="13 14">
    <name type="scientific">Coemansia asiatica</name>
    <dbReference type="NCBI Taxonomy" id="1052880"/>
    <lineage>
        <taxon>Eukaryota</taxon>
        <taxon>Fungi</taxon>
        <taxon>Fungi incertae sedis</taxon>
        <taxon>Zoopagomycota</taxon>
        <taxon>Kickxellomycotina</taxon>
        <taxon>Kickxellomycetes</taxon>
        <taxon>Kickxellales</taxon>
        <taxon>Kickxellaceae</taxon>
        <taxon>Coemansia</taxon>
    </lineage>
</organism>
<proteinExistence type="inferred from homology"/>
<evidence type="ECO:0000256" key="10">
    <source>
        <dbReference type="RuleBase" id="RU079119"/>
    </source>
</evidence>
<keyword evidence="14" id="KW-1185">Reference proteome</keyword>
<feature type="compositionally biased region" description="Polar residues" evidence="11">
    <location>
        <begin position="1"/>
        <end position="15"/>
    </location>
</feature>
<dbReference type="PROSITE" id="PS50216">
    <property type="entry name" value="DHHC"/>
    <property type="match status" value="1"/>
</dbReference>
<accession>A0A9W8CMQ9</accession>
<evidence type="ECO:0000313" key="14">
    <source>
        <dbReference type="Proteomes" id="UP001145021"/>
    </source>
</evidence>
<feature type="compositionally biased region" description="Low complexity" evidence="11">
    <location>
        <begin position="126"/>
        <end position="139"/>
    </location>
</feature>
<gene>
    <name evidence="13" type="ORF">LPJ64_000123</name>
</gene>
<dbReference type="Proteomes" id="UP001145021">
    <property type="component" value="Unassembled WGS sequence"/>
</dbReference>
<keyword evidence="6" id="KW-0564">Palmitate</keyword>
<name>A0A9W8CMQ9_9FUNG</name>
<comment type="subcellular location">
    <subcellularLocation>
        <location evidence="1">Membrane</location>
        <topology evidence="1">Multi-pass membrane protein</topology>
    </subcellularLocation>
</comment>
<sequence length="622" mass="66731">MNQTFTSSSPVTATQHPHPVSGPDCSNDSSEEQALRCDDDDGDGDDNALSSRSLSREDSYGNDDYSYVHASQSAGFMPVFTRKRTASMQALREFDIESVSGAKDSDYSIDSGSDNDKESVFDNDSDSIIGSHQHGSSSCGNGGGAQPAANAIVSYEHSWTFRGASSAARSRYSVGSASSDCSLSRHANSLGTLATLTQSKVSADGAMSTSDSSTMVPSDPNAERFGCRAFASVSIDASRHMQAFPRSIMPQLAQIVPPSASVPQGASVFWFRRHGFERPWDPLFVAHWAVIAIFVGGFSVATCLYLSIAHEIAGSHVFRWRALLALESLVAVVAIAADVAITLRDVEAPEVKAAAQAALASGILGHGRNPNYAFERGVPVVDLSSSTCQLCNSLVNPGTRHCKLCNKCVGGYDHHCRWLNTCIGDANYRLFFVFVASALAYVLTMLCIVILVLCNASTDSKAFQKALWLAIGSPWSLDPTSTAAEVAMIAFLSLLSLFMVLVLIAVLGLAFLLAFHIRLVWYGMRTVEYLAHPRSLRRSGLSWLQSARRYRTISNASRTPENSSAHARFYSPLRDQSLSPSNWSVRSAPVDASVFSRLACLPAEGVSLIVGSGESTVIPSSP</sequence>
<evidence type="ECO:0000256" key="5">
    <source>
        <dbReference type="ARBA" id="ARBA00023136"/>
    </source>
</evidence>
<comment type="caution">
    <text evidence="13">The sequence shown here is derived from an EMBL/GenBank/DDBJ whole genome shotgun (WGS) entry which is preliminary data.</text>
</comment>
<dbReference type="GO" id="GO:0005783">
    <property type="term" value="C:endoplasmic reticulum"/>
    <property type="evidence" value="ECO:0007669"/>
    <property type="project" value="TreeGrafter"/>
</dbReference>